<evidence type="ECO:0000256" key="3">
    <source>
        <dbReference type="ARBA" id="ARBA00022801"/>
    </source>
</evidence>
<keyword evidence="4" id="KW-0732">Signal</keyword>
<gene>
    <name evidence="5" type="ORF">EJ08DRAFT_668886</name>
</gene>
<dbReference type="GO" id="GO:0016158">
    <property type="term" value="F:inositol hexakisphosphate 3-phosphatase activity"/>
    <property type="evidence" value="ECO:0007669"/>
    <property type="project" value="UniProtKB-EC"/>
</dbReference>
<keyword evidence="3" id="KW-0378">Hydrolase</keyword>
<reference evidence="5" key="1">
    <citation type="journal article" date="2020" name="Stud. Mycol.">
        <title>101 Dothideomycetes genomes: a test case for predicting lifestyles and emergence of pathogens.</title>
        <authorList>
            <person name="Haridas S."/>
            <person name="Albert R."/>
            <person name="Binder M."/>
            <person name="Bloem J."/>
            <person name="Labutti K."/>
            <person name="Salamov A."/>
            <person name="Andreopoulos B."/>
            <person name="Baker S."/>
            <person name="Barry K."/>
            <person name="Bills G."/>
            <person name="Bluhm B."/>
            <person name="Cannon C."/>
            <person name="Castanera R."/>
            <person name="Culley D."/>
            <person name="Daum C."/>
            <person name="Ezra D."/>
            <person name="Gonzalez J."/>
            <person name="Henrissat B."/>
            <person name="Kuo A."/>
            <person name="Liang C."/>
            <person name="Lipzen A."/>
            <person name="Lutzoni F."/>
            <person name="Magnuson J."/>
            <person name="Mondo S."/>
            <person name="Nolan M."/>
            <person name="Ohm R."/>
            <person name="Pangilinan J."/>
            <person name="Park H.-J."/>
            <person name="Ramirez L."/>
            <person name="Alfaro M."/>
            <person name="Sun H."/>
            <person name="Tritt A."/>
            <person name="Yoshinaga Y."/>
            <person name="Zwiers L.-H."/>
            <person name="Turgeon B."/>
            <person name="Goodwin S."/>
            <person name="Spatafora J."/>
            <person name="Crous P."/>
            <person name="Grigoriev I."/>
        </authorList>
    </citation>
    <scope>NUCLEOTIDE SEQUENCE</scope>
    <source>
        <strain evidence="5">CBS 130266</strain>
    </source>
</reference>
<evidence type="ECO:0000256" key="2">
    <source>
        <dbReference type="ARBA" id="ARBA00012632"/>
    </source>
</evidence>
<dbReference type="Proteomes" id="UP000800235">
    <property type="component" value="Unassembled WGS sequence"/>
</dbReference>
<evidence type="ECO:0000256" key="1">
    <source>
        <dbReference type="ARBA" id="ARBA00005375"/>
    </source>
</evidence>
<dbReference type="CDD" id="cd07061">
    <property type="entry name" value="HP_HAP_like"/>
    <property type="match status" value="1"/>
</dbReference>
<dbReference type="PROSITE" id="PS00778">
    <property type="entry name" value="HIS_ACID_PHOSPHAT_2"/>
    <property type="match status" value="1"/>
</dbReference>
<keyword evidence="6" id="KW-1185">Reference proteome</keyword>
<comment type="similarity">
    <text evidence="1">Belongs to the histidine acid phosphatase family.</text>
</comment>
<dbReference type="AlphaFoldDB" id="A0A9P4NYD7"/>
<evidence type="ECO:0000313" key="5">
    <source>
        <dbReference type="EMBL" id="KAF2433633.1"/>
    </source>
</evidence>
<proteinExistence type="inferred from homology"/>
<accession>A0A9P4NYD7</accession>
<protein>
    <recommendedName>
        <fullName evidence="2">3-phytase</fullName>
        <ecNumber evidence="2">3.1.3.8</ecNumber>
    </recommendedName>
</protein>
<dbReference type="Pfam" id="PF00328">
    <property type="entry name" value="His_Phos_2"/>
    <property type="match status" value="1"/>
</dbReference>
<dbReference type="PANTHER" id="PTHR20963:SF43">
    <property type="entry name" value="PUTATIVE (AFU_ORTHOLOGUE AFUA_7G01240)-RELATED"/>
    <property type="match status" value="1"/>
</dbReference>
<evidence type="ECO:0000256" key="4">
    <source>
        <dbReference type="SAM" id="SignalP"/>
    </source>
</evidence>
<dbReference type="Gene3D" id="3.40.50.1240">
    <property type="entry name" value="Phosphoglycerate mutase-like"/>
    <property type="match status" value="1"/>
</dbReference>
<name>A0A9P4NYD7_9PEZI</name>
<dbReference type="InterPro" id="IPR029033">
    <property type="entry name" value="His_PPase_superfam"/>
</dbReference>
<feature type="chain" id="PRO_5040282329" description="3-phytase" evidence="4">
    <location>
        <begin position="18"/>
        <end position="558"/>
    </location>
</feature>
<organism evidence="5 6">
    <name type="scientific">Tothia fuscella</name>
    <dbReference type="NCBI Taxonomy" id="1048955"/>
    <lineage>
        <taxon>Eukaryota</taxon>
        <taxon>Fungi</taxon>
        <taxon>Dikarya</taxon>
        <taxon>Ascomycota</taxon>
        <taxon>Pezizomycotina</taxon>
        <taxon>Dothideomycetes</taxon>
        <taxon>Pleosporomycetidae</taxon>
        <taxon>Venturiales</taxon>
        <taxon>Cylindrosympodiaceae</taxon>
        <taxon>Tothia</taxon>
    </lineage>
</organism>
<dbReference type="InterPro" id="IPR033379">
    <property type="entry name" value="Acid_Pase_AS"/>
</dbReference>
<feature type="signal peptide" evidence="4">
    <location>
        <begin position="1"/>
        <end position="17"/>
    </location>
</feature>
<dbReference type="PROSITE" id="PS00616">
    <property type="entry name" value="HIS_ACID_PHOSPHAT_1"/>
    <property type="match status" value="1"/>
</dbReference>
<comment type="caution">
    <text evidence="5">The sequence shown here is derived from an EMBL/GenBank/DDBJ whole genome shotgun (WGS) entry which is preliminary data.</text>
</comment>
<dbReference type="PANTHER" id="PTHR20963">
    <property type="entry name" value="MULTIPLE INOSITOL POLYPHOSPHATE PHOSPHATASE-RELATED"/>
    <property type="match status" value="1"/>
</dbReference>
<sequence>MYTFMVLFLSSFRTVSGLAIEKAGTVESVVTSVVASAVPLATKTSKSSGVPDYFQTTLGQFEGPTATGDAAFLAETNPAPFPSKSYIPVSPLETQVPIEGNSNDANIFQLHGELSHYFPNPDGWGVEELPLPPRSYISYLHMLHRHGARYPTLRSPAPTLAERLATANGKFDEMQPLAFLNSWTNKLGVEILVPIGKQELFDSGTLHQYMYGHLYPNNGSKIIVRSTTQNRMTESAEYFLSGFFGLQWPKNASLELIIEAPGFNNSLAGYFQCPNANKPVNQGGLNATHEYVDTYLVDAAKRFNTWSDGFEWSTRDVFAAQMLCAYETVALGFSSFCGLFSYEEWLGYEYATDLSFSGNNAFQSPTGRAVGIGWVQEFLARVKHQTINEPTAQVNFTLDSSTTTFPIDQALNLDFSHDTNIMAILVAFGFTQFATPLDPTKQIPHELVVSRITPFAARVDIEIISAPEPISSTRTRGTFQYVQGEPTQYVHFILNQRTLDLGRNFPECGSRSDGWCELNTFIKVQEKMLEASQYEYACFGEYDAVPYGTLGDGVPMGG</sequence>
<evidence type="ECO:0000313" key="6">
    <source>
        <dbReference type="Proteomes" id="UP000800235"/>
    </source>
</evidence>
<dbReference type="EC" id="3.1.3.8" evidence="2"/>
<dbReference type="EMBL" id="MU007020">
    <property type="protein sequence ID" value="KAF2433633.1"/>
    <property type="molecule type" value="Genomic_DNA"/>
</dbReference>
<dbReference type="GO" id="GO:0003993">
    <property type="term" value="F:acid phosphatase activity"/>
    <property type="evidence" value="ECO:0007669"/>
    <property type="project" value="TreeGrafter"/>
</dbReference>
<dbReference type="OrthoDB" id="6509975at2759"/>
<dbReference type="SUPFAM" id="SSF53254">
    <property type="entry name" value="Phosphoglycerate mutase-like"/>
    <property type="match status" value="1"/>
</dbReference>
<dbReference type="InterPro" id="IPR000560">
    <property type="entry name" value="His_Pase_clade-2"/>
</dbReference>